<keyword evidence="2 6" id="KW-0963">Cytoplasm</keyword>
<dbReference type="PANTHER" id="PTHR12532">
    <property type="entry name" value="TRANSLATIONAL ACTIVATOR OF CYTOCHROME C OXIDASE 1"/>
    <property type="match status" value="1"/>
</dbReference>
<dbReference type="InterPro" id="IPR048300">
    <property type="entry name" value="TACO1_YebC-like_2nd/3rd_dom"/>
</dbReference>
<evidence type="ECO:0000256" key="5">
    <source>
        <dbReference type="ARBA" id="ARBA00023163"/>
    </source>
</evidence>
<dbReference type="InterPro" id="IPR029072">
    <property type="entry name" value="YebC-like"/>
</dbReference>
<dbReference type="Gene3D" id="1.10.10.200">
    <property type="match status" value="1"/>
</dbReference>
<dbReference type="InterPro" id="IPR017856">
    <property type="entry name" value="Integrase-like_N"/>
</dbReference>
<dbReference type="GO" id="GO:0005829">
    <property type="term" value="C:cytosol"/>
    <property type="evidence" value="ECO:0007669"/>
    <property type="project" value="TreeGrafter"/>
</dbReference>
<keyword evidence="3 6" id="KW-0805">Transcription regulation</keyword>
<keyword evidence="10" id="KW-1185">Reference proteome</keyword>
<accession>R8W1K1</accession>
<evidence type="ECO:0000313" key="9">
    <source>
        <dbReference type="EMBL" id="EOQ38584.1"/>
    </source>
</evidence>
<keyword evidence="4 6" id="KW-0238">DNA-binding</keyword>
<dbReference type="PANTHER" id="PTHR12532:SF6">
    <property type="entry name" value="TRANSCRIPTIONAL REGULATORY PROTEIN YEBC-RELATED"/>
    <property type="match status" value="1"/>
</dbReference>
<dbReference type="Pfam" id="PF20772">
    <property type="entry name" value="TACO1_YebC_N"/>
    <property type="match status" value="1"/>
</dbReference>
<dbReference type="Pfam" id="PF01709">
    <property type="entry name" value="Transcrip_reg"/>
    <property type="match status" value="1"/>
</dbReference>
<reference evidence="9 10" key="1">
    <citation type="submission" date="2013-01" db="EMBL/GenBank/DDBJ databases">
        <title>The Genome Sequence of Butyricicoccus pullicaecorum 1.2.</title>
        <authorList>
            <consortium name="The Broad Institute Genome Sequencing Platform"/>
            <person name="Earl A."/>
            <person name="Ward D."/>
            <person name="Feldgarden M."/>
            <person name="Gevers D."/>
            <person name="Van Immerseel F."/>
            <person name="Eeckhaut V."/>
            <person name="Walker B."/>
            <person name="Young S.K."/>
            <person name="Zeng Q."/>
            <person name="Gargeya S."/>
            <person name="Fitzgerald M."/>
            <person name="Haas B."/>
            <person name="Abouelleil A."/>
            <person name="Alvarado L."/>
            <person name="Arachchi H.M."/>
            <person name="Berlin A.M."/>
            <person name="Chapman S.B."/>
            <person name="Dewar J."/>
            <person name="Goldberg J."/>
            <person name="Griggs A."/>
            <person name="Gujja S."/>
            <person name="Hansen M."/>
            <person name="Howarth C."/>
            <person name="Imamovic A."/>
            <person name="Larimer J."/>
            <person name="McCowan C."/>
            <person name="Murphy C."/>
            <person name="Neiman D."/>
            <person name="Pearson M."/>
            <person name="Priest M."/>
            <person name="Roberts A."/>
            <person name="Saif S."/>
            <person name="Shea T."/>
            <person name="Sisk P."/>
            <person name="Sykes S."/>
            <person name="Wortman J."/>
            <person name="Nusbaum C."/>
            <person name="Birren B."/>
        </authorList>
    </citation>
    <scope>NUCLEOTIDE SEQUENCE [LARGE SCALE GENOMIC DNA]</scope>
    <source>
        <strain evidence="9 10">1.2</strain>
    </source>
</reference>
<dbReference type="GO" id="GO:0003677">
    <property type="term" value="F:DNA binding"/>
    <property type="evidence" value="ECO:0007669"/>
    <property type="project" value="UniProtKB-UniRule"/>
</dbReference>
<dbReference type="InterPro" id="IPR049083">
    <property type="entry name" value="TACO1_YebC_N"/>
</dbReference>
<dbReference type="FunFam" id="3.30.70.980:FF:000002">
    <property type="entry name" value="Probable transcriptional regulatory protein YebC"/>
    <property type="match status" value="1"/>
</dbReference>
<dbReference type="PATRIC" id="fig|1203606.4.peg.1589"/>
<dbReference type="HAMAP" id="MF_00693">
    <property type="entry name" value="Transcrip_reg_TACO1"/>
    <property type="match status" value="1"/>
</dbReference>
<evidence type="ECO:0000256" key="3">
    <source>
        <dbReference type="ARBA" id="ARBA00023015"/>
    </source>
</evidence>
<dbReference type="NCBIfam" id="NF009044">
    <property type="entry name" value="PRK12378.1"/>
    <property type="match status" value="1"/>
</dbReference>
<feature type="domain" description="TACO1/YebC-like second and third" evidence="7">
    <location>
        <begin position="91"/>
        <end position="249"/>
    </location>
</feature>
<protein>
    <recommendedName>
        <fullName evidence="6">Probable transcriptional regulatory protein HMPREF1526_01624</fullName>
    </recommendedName>
</protein>
<comment type="similarity">
    <text evidence="1 6">Belongs to the TACO1 family.</text>
</comment>
<dbReference type="SUPFAM" id="SSF75625">
    <property type="entry name" value="YebC-like"/>
    <property type="match status" value="1"/>
</dbReference>
<comment type="caution">
    <text evidence="9">The sequence shown here is derived from an EMBL/GenBank/DDBJ whole genome shotgun (WGS) entry which is preliminary data.</text>
</comment>
<dbReference type="HOGENOM" id="CLU_062974_3_0_9"/>
<dbReference type="AlphaFoldDB" id="R8W1K1"/>
<gene>
    <name evidence="9" type="ORF">HMPREF1526_01624</name>
</gene>
<feature type="domain" description="TACO1/YebC-like N-terminal" evidence="8">
    <location>
        <begin position="13"/>
        <end position="84"/>
    </location>
</feature>
<evidence type="ECO:0000313" key="10">
    <source>
        <dbReference type="Proteomes" id="UP000013981"/>
    </source>
</evidence>
<dbReference type="InterPro" id="IPR002876">
    <property type="entry name" value="Transcrip_reg_TACO1-like"/>
</dbReference>
<proteinExistence type="inferred from homology"/>
<keyword evidence="5 6" id="KW-0804">Transcription</keyword>
<evidence type="ECO:0000256" key="2">
    <source>
        <dbReference type="ARBA" id="ARBA00022490"/>
    </source>
</evidence>
<dbReference type="NCBIfam" id="NF001030">
    <property type="entry name" value="PRK00110.1"/>
    <property type="match status" value="1"/>
</dbReference>
<evidence type="ECO:0000256" key="4">
    <source>
        <dbReference type="ARBA" id="ARBA00023125"/>
    </source>
</evidence>
<evidence type="ECO:0000259" key="8">
    <source>
        <dbReference type="Pfam" id="PF20772"/>
    </source>
</evidence>
<sequence>MNKERIDTMSGHSKWHNIAKRKGANDAKKAKIFTKIGREMAIAIKEGGSPNPDINGRLRDVIAKAKANNMPNDNIKRMLDKYSGANGNVDYEAINYEGYGVGGVAVIVETLTDNRNRTAADVRHLLDKFGAGMGATGCVGWQFDQKGVMIVDREELDKDEDEVMMLALDAGAEDFQADEQTFTIYTSPADFGTVREALEGQGLTFIEAEIEMVPQNYIRLESAEDMEKMRKLLDNLEDNDDVQSVWHNWENEDEYEG</sequence>
<dbReference type="GO" id="GO:0006355">
    <property type="term" value="P:regulation of DNA-templated transcription"/>
    <property type="evidence" value="ECO:0007669"/>
    <property type="project" value="UniProtKB-UniRule"/>
</dbReference>
<dbReference type="eggNOG" id="COG0217">
    <property type="taxonomic scope" value="Bacteria"/>
</dbReference>
<organism evidence="9 10">
    <name type="scientific">Butyricicoccus pullicaecorum 1.2</name>
    <dbReference type="NCBI Taxonomy" id="1203606"/>
    <lineage>
        <taxon>Bacteria</taxon>
        <taxon>Bacillati</taxon>
        <taxon>Bacillota</taxon>
        <taxon>Clostridia</taxon>
        <taxon>Eubacteriales</taxon>
        <taxon>Butyricicoccaceae</taxon>
        <taxon>Butyricicoccus</taxon>
    </lineage>
</organism>
<dbReference type="InterPro" id="IPR026564">
    <property type="entry name" value="Transcrip_reg_TACO1-like_dom3"/>
</dbReference>
<dbReference type="Proteomes" id="UP000013981">
    <property type="component" value="Unassembled WGS sequence"/>
</dbReference>
<dbReference type="NCBIfam" id="TIGR01033">
    <property type="entry name" value="YebC/PmpR family DNA-binding transcriptional regulator"/>
    <property type="match status" value="1"/>
</dbReference>
<name>R8W1K1_9FIRM</name>
<evidence type="ECO:0000256" key="1">
    <source>
        <dbReference type="ARBA" id="ARBA00008724"/>
    </source>
</evidence>
<evidence type="ECO:0000259" key="7">
    <source>
        <dbReference type="Pfam" id="PF01709"/>
    </source>
</evidence>
<evidence type="ECO:0000256" key="6">
    <source>
        <dbReference type="HAMAP-Rule" id="MF_00693"/>
    </source>
</evidence>
<comment type="subcellular location">
    <subcellularLocation>
        <location evidence="6">Cytoplasm</location>
    </subcellularLocation>
</comment>
<dbReference type="FunFam" id="1.10.10.200:FF:000002">
    <property type="entry name" value="Probable transcriptional regulatory protein CLM62_37755"/>
    <property type="match status" value="1"/>
</dbReference>
<dbReference type="EMBL" id="AQOB01000004">
    <property type="protein sequence ID" value="EOQ38584.1"/>
    <property type="molecule type" value="Genomic_DNA"/>
</dbReference>
<dbReference type="Gene3D" id="3.30.70.980">
    <property type="match status" value="2"/>
</dbReference>